<dbReference type="GeneID" id="72191907"/>
<dbReference type="AlphaFoldDB" id="A0A8U0IIH6"/>
<dbReference type="Pfam" id="PF00484">
    <property type="entry name" value="Pro_CA"/>
    <property type="match status" value="1"/>
</dbReference>
<dbReference type="SUPFAM" id="SSF53056">
    <property type="entry name" value="beta-carbonic anhydrase, cab"/>
    <property type="match status" value="1"/>
</dbReference>
<proteinExistence type="inferred from homology"/>
<comment type="similarity">
    <text evidence="1">Belongs to the beta-class carbonic anhydrase family.</text>
</comment>
<dbReference type="InterPro" id="IPR036874">
    <property type="entry name" value="Carbonic_anhydrase_sf"/>
</dbReference>
<dbReference type="InterPro" id="IPR001765">
    <property type="entry name" value="Carbonic_anhydrase"/>
</dbReference>
<keyword evidence="3" id="KW-1185">Reference proteome</keyword>
<dbReference type="KEGG" id="haxz:M0R88_18590"/>
<dbReference type="GO" id="GO:0004089">
    <property type="term" value="F:carbonate dehydratase activity"/>
    <property type="evidence" value="ECO:0007669"/>
    <property type="project" value="InterPro"/>
</dbReference>
<dbReference type="RefSeq" id="WP_248654906.1">
    <property type="nucleotide sequence ID" value="NZ_CP096658.1"/>
</dbReference>
<gene>
    <name evidence="2" type="ORF">M0R88_18590</name>
</gene>
<evidence type="ECO:0000313" key="3">
    <source>
        <dbReference type="Proteomes" id="UP000830434"/>
    </source>
</evidence>
<evidence type="ECO:0000313" key="2">
    <source>
        <dbReference type="EMBL" id="UPW00495.1"/>
    </source>
</evidence>
<dbReference type="Gene3D" id="3.40.1050.10">
    <property type="entry name" value="Carbonic anhydrase"/>
    <property type="match status" value="1"/>
</dbReference>
<sequence length="226" mass="24654">MTNDTLLEFLDREGRSLEPTDSDRESGGGAVVGLVVTCPMAQQTSRQLWPLDPIGAVSNVSRLASQPWKSVEDNRVLTPDIAHLTHRHELETILVVGHSDCDVVADAYDEYVATDQTVPAGVEARVEPLVSVVREAIESGHVETDCPQETLLARLVEYIVTRQVEFLVQSESVTATIAGYVHDDDGVYGGFPDTPYLVSLNGERDVETLRSRVPEGRDVAVASVRS</sequence>
<dbReference type="GO" id="GO:0008270">
    <property type="term" value="F:zinc ion binding"/>
    <property type="evidence" value="ECO:0007669"/>
    <property type="project" value="InterPro"/>
</dbReference>
<reference evidence="2" key="1">
    <citation type="submission" date="2022-04" db="EMBL/GenBank/DDBJ databases">
        <title>Diverse halophilic archaea isolated from saline environments.</title>
        <authorList>
            <person name="Cui H.-L."/>
        </authorList>
    </citation>
    <scope>NUCLEOTIDE SEQUENCE</scope>
    <source>
        <strain evidence="2">XZYJT40</strain>
    </source>
</reference>
<accession>A0A8U0IIH6</accession>
<protein>
    <submittedName>
        <fullName evidence="2">Carbonic anhydrase</fullName>
    </submittedName>
</protein>
<name>A0A8U0IIH6_9EURY</name>
<evidence type="ECO:0000256" key="1">
    <source>
        <dbReference type="ARBA" id="ARBA00006217"/>
    </source>
</evidence>
<organism evidence="2 3">
    <name type="scientific">Halorussus gelatinilyticus</name>
    <dbReference type="NCBI Taxonomy" id="2937524"/>
    <lineage>
        <taxon>Archaea</taxon>
        <taxon>Methanobacteriati</taxon>
        <taxon>Methanobacteriota</taxon>
        <taxon>Stenosarchaea group</taxon>
        <taxon>Halobacteria</taxon>
        <taxon>Halobacteriales</taxon>
        <taxon>Haladaptataceae</taxon>
        <taxon>Halorussus</taxon>
    </lineage>
</organism>
<dbReference type="Proteomes" id="UP000830434">
    <property type="component" value="Chromosome"/>
</dbReference>
<dbReference type="EMBL" id="CP096658">
    <property type="protein sequence ID" value="UPW00495.1"/>
    <property type="molecule type" value="Genomic_DNA"/>
</dbReference>